<dbReference type="InterPro" id="IPR000868">
    <property type="entry name" value="Isochorismatase-like_dom"/>
</dbReference>
<keyword evidence="1" id="KW-0732">Signal</keyword>
<comment type="caution">
    <text evidence="3">The sequence shown here is derived from an EMBL/GenBank/DDBJ whole genome shotgun (WGS) entry which is preliminary data.</text>
</comment>
<feature type="signal peptide" evidence="1">
    <location>
        <begin position="1"/>
        <end position="19"/>
    </location>
</feature>
<keyword evidence="4" id="KW-1185">Reference proteome</keyword>
<dbReference type="RefSeq" id="WP_185033293.1">
    <property type="nucleotide sequence ID" value="NZ_BNBN01000009.1"/>
</dbReference>
<evidence type="ECO:0000313" key="3">
    <source>
        <dbReference type="EMBL" id="MBB6437712.1"/>
    </source>
</evidence>
<feature type="domain" description="Isochorismatase-like" evidence="2">
    <location>
        <begin position="2"/>
        <end position="63"/>
    </location>
</feature>
<evidence type="ECO:0000313" key="4">
    <source>
        <dbReference type="Proteomes" id="UP000540423"/>
    </source>
</evidence>
<name>A0A7X0LR35_9ACTN</name>
<dbReference type="Proteomes" id="UP000540423">
    <property type="component" value="Unassembled WGS sequence"/>
</dbReference>
<proteinExistence type="predicted"/>
<accession>A0A7X0LR35</accession>
<dbReference type="InterPro" id="IPR036380">
    <property type="entry name" value="Isochorismatase-like_sf"/>
</dbReference>
<dbReference type="Pfam" id="PF00857">
    <property type="entry name" value="Isochorismatase"/>
    <property type="match status" value="1"/>
</dbReference>
<feature type="chain" id="PRO_5030916653" evidence="1">
    <location>
        <begin position="20"/>
        <end position="74"/>
    </location>
</feature>
<organism evidence="3 4">
    <name type="scientific">Streptomyces candidus</name>
    <dbReference type="NCBI Taxonomy" id="67283"/>
    <lineage>
        <taxon>Bacteria</taxon>
        <taxon>Bacillati</taxon>
        <taxon>Actinomycetota</taxon>
        <taxon>Actinomycetes</taxon>
        <taxon>Kitasatosporales</taxon>
        <taxon>Streptomycetaceae</taxon>
        <taxon>Streptomyces</taxon>
    </lineage>
</organism>
<evidence type="ECO:0000256" key="1">
    <source>
        <dbReference type="SAM" id="SignalP"/>
    </source>
</evidence>
<gene>
    <name evidence="3" type="ORF">HNQ79_004216</name>
</gene>
<evidence type="ECO:0000259" key="2">
    <source>
        <dbReference type="Pfam" id="PF00857"/>
    </source>
</evidence>
<sequence>MLRNLGCRSVAAAGAAVHAAVPNAVFDLVNTGFAVVVARDAVAGVPREYAQAVMRYSPALVAEEVSAEDVMACW</sequence>
<dbReference type="AlphaFoldDB" id="A0A7X0LR35"/>
<reference evidence="3 4" key="1">
    <citation type="submission" date="2020-08" db="EMBL/GenBank/DDBJ databases">
        <title>Genomic Encyclopedia of Type Strains, Phase IV (KMG-IV): sequencing the most valuable type-strain genomes for metagenomic binning, comparative biology and taxonomic classification.</title>
        <authorList>
            <person name="Goeker M."/>
        </authorList>
    </citation>
    <scope>NUCLEOTIDE SEQUENCE [LARGE SCALE GENOMIC DNA]</scope>
    <source>
        <strain evidence="3 4">DSM 40141</strain>
    </source>
</reference>
<dbReference type="SUPFAM" id="SSF52499">
    <property type="entry name" value="Isochorismatase-like hydrolases"/>
    <property type="match status" value="1"/>
</dbReference>
<dbReference type="EMBL" id="JACHEM010000011">
    <property type="protein sequence ID" value="MBB6437712.1"/>
    <property type="molecule type" value="Genomic_DNA"/>
</dbReference>
<dbReference type="Gene3D" id="3.40.50.850">
    <property type="entry name" value="Isochorismatase-like"/>
    <property type="match status" value="1"/>
</dbReference>
<protein>
    <submittedName>
        <fullName evidence="3">Nicotinamidase-related amidase</fullName>
    </submittedName>
</protein>